<dbReference type="AlphaFoldDB" id="A0AAJ7EI45"/>
<keyword evidence="1" id="KW-1133">Transmembrane helix</keyword>
<gene>
    <name evidence="3" type="primary">LOC106125534</name>
</gene>
<evidence type="ECO:0000256" key="2">
    <source>
        <dbReference type="SAM" id="SignalP"/>
    </source>
</evidence>
<dbReference type="PANTHER" id="PTHR15644:SF2">
    <property type="entry name" value="OSTEOPETROSIS-ASSOCIATED TRANSMEMBRANE PROTEIN 1"/>
    <property type="match status" value="1"/>
</dbReference>
<feature type="transmembrane region" description="Helical" evidence="1">
    <location>
        <begin position="250"/>
        <end position="270"/>
    </location>
</feature>
<dbReference type="RefSeq" id="XP_013178227.1">
    <property type="nucleotide sequence ID" value="XM_013322773.1"/>
</dbReference>
<dbReference type="InterPro" id="IPR019172">
    <property type="entry name" value="Osteopetrosis-assoc_TM_1"/>
</dbReference>
<keyword evidence="1 3" id="KW-0812">Transmembrane</keyword>
<proteinExistence type="predicted"/>
<dbReference type="Pfam" id="PF09777">
    <property type="entry name" value="OSTMP1"/>
    <property type="match status" value="1"/>
</dbReference>
<dbReference type="PANTHER" id="PTHR15644">
    <property type="entry name" value="OSTEOPETROSIS ASSOCIATED TRANSMEMBRANE PROTEIN 1"/>
    <property type="match status" value="1"/>
</dbReference>
<accession>A0AAJ7EI45</accession>
<keyword evidence="2" id="KW-0732">Signal</keyword>
<reference evidence="3" key="1">
    <citation type="submission" date="2025-08" db="UniProtKB">
        <authorList>
            <consortium name="RefSeq"/>
        </authorList>
    </citation>
    <scope>IDENTIFICATION</scope>
</reference>
<organism evidence="3">
    <name type="scientific">Papilio xuthus</name>
    <name type="common">Asian swallowtail butterfly</name>
    <dbReference type="NCBI Taxonomy" id="66420"/>
    <lineage>
        <taxon>Eukaryota</taxon>
        <taxon>Metazoa</taxon>
        <taxon>Ecdysozoa</taxon>
        <taxon>Arthropoda</taxon>
        <taxon>Hexapoda</taxon>
        <taxon>Insecta</taxon>
        <taxon>Pterygota</taxon>
        <taxon>Neoptera</taxon>
        <taxon>Endopterygota</taxon>
        <taxon>Lepidoptera</taxon>
        <taxon>Glossata</taxon>
        <taxon>Ditrysia</taxon>
        <taxon>Papilionoidea</taxon>
        <taxon>Papilionidae</taxon>
        <taxon>Papilioninae</taxon>
        <taxon>Papilio</taxon>
    </lineage>
</organism>
<feature type="chain" id="PRO_5042595674" evidence="2">
    <location>
        <begin position="24"/>
        <end position="301"/>
    </location>
</feature>
<sequence>MLSTYGILLKFYAIFFLYSYNLSVDSAVSVEENYYNGFSLLYNNGNHEAFSTVLEKDMYSYPKECYEILESFSQSASNLTMCSIINARPVRLCEKCVDHYVCFHNKYQELLKTVVNGTSCRSVFMSHDRLNVVLQYHDSISAVWEKGNCNNCFNWTDDKPVIKNDINHFIKLFNDTMNCFSNNYDPESNNTVCEKCMQFYLQLDSFYATLSTDSIGVDSVCMDIVDSMNATRSIWSKTFNCCKLRRTPEIVFLCSAGVISLLPLIFYISVRYCGPIRDLPQVLKQSRIKQTILRSINSRED</sequence>
<evidence type="ECO:0000313" key="3">
    <source>
        <dbReference type="RefSeq" id="XP_013178227.1"/>
    </source>
</evidence>
<name>A0AAJ7EI45_PAPXU</name>
<dbReference type="GeneID" id="106125534"/>
<protein>
    <submittedName>
        <fullName evidence="3">Osteopetrosis-associated transmembrane protein 1</fullName>
    </submittedName>
</protein>
<dbReference type="GO" id="GO:0005829">
    <property type="term" value="C:cytosol"/>
    <property type="evidence" value="ECO:0007669"/>
    <property type="project" value="TreeGrafter"/>
</dbReference>
<keyword evidence="1" id="KW-0472">Membrane</keyword>
<feature type="signal peptide" evidence="2">
    <location>
        <begin position="1"/>
        <end position="23"/>
    </location>
</feature>
<dbReference type="Proteomes" id="UP000694872">
    <property type="component" value="Unplaced"/>
</dbReference>
<dbReference type="KEGG" id="pxu:106125534"/>
<evidence type="ECO:0000256" key="1">
    <source>
        <dbReference type="SAM" id="Phobius"/>
    </source>
</evidence>